<dbReference type="Proteomes" id="UP000235672">
    <property type="component" value="Unassembled WGS sequence"/>
</dbReference>
<protein>
    <submittedName>
        <fullName evidence="4">Alkaline phosphatase family protein-like protein</fullName>
    </submittedName>
</protein>
<feature type="region of interest" description="Disordered" evidence="1">
    <location>
        <begin position="77"/>
        <end position="98"/>
    </location>
</feature>
<dbReference type="Gene3D" id="3.60.21.70">
    <property type="entry name" value="PhoD-like phosphatase"/>
    <property type="match status" value="1"/>
</dbReference>
<dbReference type="EMBL" id="KZ613480">
    <property type="protein sequence ID" value="PMD21578.1"/>
    <property type="molecule type" value="Genomic_DNA"/>
</dbReference>
<gene>
    <name evidence="4" type="ORF">NA56DRAFT_625487</name>
</gene>
<sequence length="629" mass="70332">MATIQDRATVLSSIGLRVLAYIFLRWIPGHDLPPLIYGLFAIYIPSYIASFVTLPQYNVLVDDVDITVNEVEVDDQPPTYASTAAHSRNLRSKDKPTHMEEEIEIDETIIVEEKAPRPWRTLLTGLPDPKSAALSLLTLLINVGLVLAVTDMIYSPKAFHPTQNLSFARLGYVSPTQASLLVREPDLSQLPIFVSYRLASPAAAYEDPAWQSAGTITSLDNETDFTAAVHFPLPQHPDRTYQWTTSNNHTGFFTIPPKAGQVTKNGDFTFLTTSCIIPRFPYNPFDHALAIPGFRHMADVVKSIPGGAQFMLFVGDFIYADVPKRFGTSAEDYRSKYRQVYASLDWPQVGQNLSWIHVLDDHEIANDWDRNTTGVYRAAVDPWHNYQTAVNPPKARQAGTYNTLRNNATYFEFTQGPATFFMLDTRTYRDSNSALSVNSTEKTMLGEQQLSDLLAFLEKPEPKGVKWKIVVSSVPFTKNWQMNNLDTWAGYLSERQKILDAMWDVGLRGGVGVVVLSGDRHEFAATAFPPPKGGDWPLSATVHEFSTSPLSQFYLPTPTYRQIDDEDIMIKYIPAGNSKLGAVTIENTASDQSILKFRLYVDGVEAWSSVILSPPSISGKRWGKDVLWG</sequence>
<dbReference type="STRING" id="1745343.A0A2J6Q5M9"/>
<dbReference type="Pfam" id="PF09423">
    <property type="entry name" value="PhoD"/>
    <property type="match status" value="1"/>
</dbReference>
<keyword evidence="2" id="KW-1133">Transmembrane helix</keyword>
<name>A0A2J6Q5M9_9HELO</name>
<proteinExistence type="predicted"/>
<dbReference type="PANTHER" id="PTHR43606:SF2">
    <property type="entry name" value="ALKALINE PHOSPHATASE FAMILY PROTEIN (AFU_ORTHOLOGUE AFUA_5G03860)"/>
    <property type="match status" value="1"/>
</dbReference>
<dbReference type="OrthoDB" id="2100241at2759"/>
<accession>A0A2J6Q5M9</accession>
<keyword evidence="2" id="KW-0472">Membrane</keyword>
<evidence type="ECO:0000259" key="3">
    <source>
        <dbReference type="Pfam" id="PF09423"/>
    </source>
</evidence>
<keyword evidence="2" id="KW-0812">Transmembrane</keyword>
<feature type="transmembrane region" description="Helical" evidence="2">
    <location>
        <begin position="6"/>
        <end position="24"/>
    </location>
</feature>
<feature type="transmembrane region" description="Helical" evidence="2">
    <location>
        <begin position="36"/>
        <end position="54"/>
    </location>
</feature>
<dbReference type="InterPro" id="IPR052900">
    <property type="entry name" value="Phospholipid_Metab_Enz"/>
</dbReference>
<evidence type="ECO:0000313" key="5">
    <source>
        <dbReference type="Proteomes" id="UP000235672"/>
    </source>
</evidence>
<dbReference type="PANTHER" id="PTHR43606">
    <property type="entry name" value="PHOSPHATASE, PUTATIVE (AFU_ORTHOLOGUE AFUA_6G08710)-RELATED"/>
    <property type="match status" value="1"/>
</dbReference>
<evidence type="ECO:0000256" key="2">
    <source>
        <dbReference type="SAM" id="Phobius"/>
    </source>
</evidence>
<dbReference type="InterPro" id="IPR029052">
    <property type="entry name" value="Metallo-depent_PP-like"/>
</dbReference>
<feature type="transmembrane region" description="Helical" evidence="2">
    <location>
        <begin position="132"/>
        <end position="154"/>
    </location>
</feature>
<dbReference type="CDD" id="cd07389">
    <property type="entry name" value="MPP_PhoD"/>
    <property type="match status" value="1"/>
</dbReference>
<dbReference type="AlphaFoldDB" id="A0A2J6Q5M9"/>
<keyword evidence="5" id="KW-1185">Reference proteome</keyword>
<dbReference type="InterPro" id="IPR038607">
    <property type="entry name" value="PhoD-like_sf"/>
</dbReference>
<reference evidence="4 5" key="1">
    <citation type="submission" date="2016-05" db="EMBL/GenBank/DDBJ databases">
        <title>A degradative enzymes factory behind the ericoid mycorrhizal symbiosis.</title>
        <authorList>
            <consortium name="DOE Joint Genome Institute"/>
            <person name="Martino E."/>
            <person name="Morin E."/>
            <person name="Grelet G."/>
            <person name="Kuo A."/>
            <person name="Kohler A."/>
            <person name="Daghino S."/>
            <person name="Barry K."/>
            <person name="Choi C."/>
            <person name="Cichocki N."/>
            <person name="Clum A."/>
            <person name="Copeland A."/>
            <person name="Hainaut M."/>
            <person name="Haridas S."/>
            <person name="Labutti K."/>
            <person name="Lindquist E."/>
            <person name="Lipzen A."/>
            <person name="Khouja H.-R."/>
            <person name="Murat C."/>
            <person name="Ohm R."/>
            <person name="Olson A."/>
            <person name="Spatafora J."/>
            <person name="Veneault-Fourrey C."/>
            <person name="Henrissat B."/>
            <person name="Grigoriev I."/>
            <person name="Martin F."/>
            <person name="Perotto S."/>
        </authorList>
    </citation>
    <scope>NUCLEOTIDE SEQUENCE [LARGE SCALE GENOMIC DNA]</scope>
    <source>
        <strain evidence="4 5">UAMH 7357</strain>
    </source>
</reference>
<dbReference type="SUPFAM" id="SSF56300">
    <property type="entry name" value="Metallo-dependent phosphatases"/>
    <property type="match status" value="1"/>
</dbReference>
<organism evidence="4 5">
    <name type="scientific">Hyaloscypha hepaticicola</name>
    <dbReference type="NCBI Taxonomy" id="2082293"/>
    <lineage>
        <taxon>Eukaryota</taxon>
        <taxon>Fungi</taxon>
        <taxon>Dikarya</taxon>
        <taxon>Ascomycota</taxon>
        <taxon>Pezizomycotina</taxon>
        <taxon>Leotiomycetes</taxon>
        <taxon>Helotiales</taxon>
        <taxon>Hyaloscyphaceae</taxon>
        <taxon>Hyaloscypha</taxon>
    </lineage>
</organism>
<evidence type="ECO:0000256" key="1">
    <source>
        <dbReference type="SAM" id="MobiDB-lite"/>
    </source>
</evidence>
<dbReference type="InterPro" id="IPR018946">
    <property type="entry name" value="PhoD-like_MPP"/>
</dbReference>
<evidence type="ECO:0000313" key="4">
    <source>
        <dbReference type="EMBL" id="PMD21578.1"/>
    </source>
</evidence>
<feature type="domain" description="PhoD-like phosphatase metallophosphatase" evidence="3">
    <location>
        <begin position="293"/>
        <end position="564"/>
    </location>
</feature>